<dbReference type="EMBL" id="GITU01006592">
    <property type="protein sequence ID" value="MBC1175295.1"/>
    <property type="molecule type" value="Transcribed_RNA"/>
</dbReference>
<dbReference type="VEuPathDB" id="VectorBase:LLONM1_007756"/>
<evidence type="ECO:0000256" key="5">
    <source>
        <dbReference type="ARBA" id="ARBA00029630"/>
    </source>
</evidence>
<reference evidence="6" key="1">
    <citation type="journal article" date="2020" name="BMC">
        <title>Leishmania infection induces a limited differential gene expression in the sand fly midgut.</title>
        <authorList>
            <person name="Coutinho-Abreu I.V."/>
            <person name="Serafim T.D."/>
            <person name="Meneses C."/>
            <person name="Kamhawi S."/>
            <person name="Oliveira F."/>
            <person name="Valenzuela J.G."/>
        </authorList>
    </citation>
    <scope>NUCLEOTIDE SEQUENCE</scope>
    <source>
        <strain evidence="6">Jacobina</strain>
        <tissue evidence="6">Midgut</tissue>
    </source>
</reference>
<proteinExistence type="predicted"/>
<protein>
    <recommendedName>
        <fullName evidence="2">Peroxisomal biogenesis factor 3</fullName>
    </recommendedName>
    <alternativeName>
        <fullName evidence="5">Peroxisomal assembly protein PEX3</fullName>
    </alternativeName>
</protein>
<comment type="subunit">
    <text evidence="1">Interacts with PEX19.</text>
</comment>
<organism evidence="6">
    <name type="scientific">Lutzomyia longipalpis</name>
    <name type="common">Sand fly</name>
    <dbReference type="NCBI Taxonomy" id="7200"/>
    <lineage>
        <taxon>Eukaryota</taxon>
        <taxon>Metazoa</taxon>
        <taxon>Ecdysozoa</taxon>
        <taxon>Arthropoda</taxon>
        <taxon>Hexapoda</taxon>
        <taxon>Insecta</taxon>
        <taxon>Pterygota</taxon>
        <taxon>Neoptera</taxon>
        <taxon>Endopterygota</taxon>
        <taxon>Diptera</taxon>
        <taxon>Nematocera</taxon>
        <taxon>Psychodoidea</taxon>
        <taxon>Psychodidae</taxon>
        <taxon>Lutzomyia</taxon>
        <taxon>Lutzomyia</taxon>
    </lineage>
</organism>
<dbReference type="GO" id="GO:0030674">
    <property type="term" value="F:protein-macromolecule adaptor activity"/>
    <property type="evidence" value="ECO:0007669"/>
    <property type="project" value="TreeGrafter"/>
</dbReference>
<evidence type="ECO:0000256" key="1">
    <source>
        <dbReference type="ARBA" id="ARBA00011494"/>
    </source>
</evidence>
<keyword evidence="3" id="KW-0962">Peroxisome biogenesis</keyword>
<dbReference type="AlphaFoldDB" id="A0A7G3ARW0"/>
<dbReference type="InterPro" id="IPR006966">
    <property type="entry name" value="Peroxin-3"/>
</dbReference>
<dbReference type="Pfam" id="PF04882">
    <property type="entry name" value="Peroxin-3"/>
    <property type="match status" value="2"/>
</dbReference>
<evidence type="ECO:0000256" key="3">
    <source>
        <dbReference type="ARBA" id="ARBA00022593"/>
    </source>
</evidence>
<evidence type="ECO:0000256" key="2">
    <source>
        <dbReference type="ARBA" id="ARBA00014294"/>
    </source>
</evidence>
<comment type="function">
    <text evidence="4">Involved in peroxisome biosynthesis and integrity. Assembles membrane vesicles before the matrix proteins are translocated. As a docking factor for PEX19, is necessary for the import of peroxisomal membrane proteins in the peroxisomes.</text>
</comment>
<sequence length="367" mass="42094">MFSSVRNFLSRHKRKFIISGVIVGGSVLALRYAQRKLREFQEEQAREFLEKTRRLQHFESTERTCNQTIMGLAPSVFEEINRILSTDDILEQLRKKPENKKELWEEMKVISFARLTTMVYASSILVVTLRIQLNLVGGYLYRDTTKTTSPEMSVTADIQQMYLALIQHFLRDGLKDLSKLIEGKVRHIMKEYDLKKKLTIGDIEQIFWSIQMAVNNDPQNPNSHLAKYVFPEDVNGNDTLIRLFTETLDLLESEEVSNLCTNNICRGFSVVVDFLVRYYTEPNGKRNGMNLAEDIPSTSKEQLNKIFDINNVESPLAKLIPIVNGLASKHFSESSKPQSLATSLVILFVVSDKIKILGANVYEVFNQ</sequence>
<dbReference type="PANTHER" id="PTHR28080:SF1">
    <property type="entry name" value="PEROXISOMAL BIOGENESIS FACTOR 3"/>
    <property type="match status" value="1"/>
</dbReference>
<dbReference type="PANTHER" id="PTHR28080">
    <property type="entry name" value="PEROXISOMAL BIOGENESIS FACTOR 3"/>
    <property type="match status" value="1"/>
</dbReference>
<evidence type="ECO:0000256" key="4">
    <source>
        <dbReference type="ARBA" id="ARBA00025338"/>
    </source>
</evidence>
<accession>A0A7G3ARW0</accession>
<dbReference type="GO" id="GO:0045046">
    <property type="term" value="P:protein import into peroxisome membrane"/>
    <property type="evidence" value="ECO:0007669"/>
    <property type="project" value="TreeGrafter"/>
</dbReference>
<evidence type="ECO:0000313" key="6">
    <source>
        <dbReference type="EMBL" id="MBC1175295.1"/>
    </source>
</evidence>
<dbReference type="GO" id="GO:0005778">
    <property type="term" value="C:peroxisomal membrane"/>
    <property type="evidence" value="ECO:0007669"/>
    <property type="project" value="InterPro"/>
</dbReference>
<name>A0A7G3ARW0_LUTLO</name>